<dbReference type="Proteomes" id="UP000670947">
    <property type="component" value="Unassembled WGS sequence"/>
</dbReference>
<dbReference type="EMBL" id="JAGGDJ010000044">
    <property type="protein sequence ID" value="MBO7747999.1"/>
    <property type="molecule type" value="Genomic_DNA"/>
</dbReference>
<sequence>MGSVGSGKSALTRELSARLGVPYCETDHLVWRRSPGGPDVRNDVKTRDALLDAAIGANGWIAEGAHDKRTRRSFEEADLIVYLDTPVWRRNVRVLKRFARQKPGLEHGNYKQTLAMLVNMYR</sequence>
<organism evidence="1 2">
    <name type="scientific">Paenibacillus artemisiicola</name>
    <dbReference type="NCBI Taxonomy" id="1172618"/>
    <lineage>
        <taxon>Bacteria</taxon>
        <taxon>Bacillati</taxon>
        <taxon>Bacillota</taxon>
        <taxon>Bacilli</taxon>
        <taxon>Bacillales</taxon>
        <taxon>Paenibacillaceae</taxon>
        <taxon>Paenibacillus</taxon>
    </lineage>
</organism>
<dbReference type="SUPFAM" id="SSF52540">
    <property type="entry name" value="P-loop containing nucleoside triphosphate hydrolases"/>
    <property type="match status" value="1"/>
</dbReference>
<reference evidence="1 2" key="1">
    <citation type="submission" date="2021-03" db="EMBL/GenBank/DDBJ databases">
        <title>Paenibacillus artemisicola MWE-103 whole genome sequence.</title>
        <authorList>
            <person name="Ham Y.J."/>
        </authorList>
    </citation>
    <scope>NUCLEOTIDE SEQUENCE [LARGE SCALE GENOMIC DNA]</scope>
    <source>
        <strain evidence="1 2">MWE-103</strain>
    </source>
</reference>
<dbReference type="PANTHER" id="PTHR37816:SF2">
    <property type="entry name" value="DNA TOPOLOGY MODULATION PROTEIN FLAR-RELATED PROTEIN"/>
    <property type="match status" value="1"/>
</dbReference>
<gene>
    <name evidence="1" type="ORF">I8J29_27780</name>
</gene>
<dbReference type="InterPro" id="IPR027417">
    <property type="entry name" value="P-loop_NTPase"/>
</dbReference>
<dbReference type="Gene3D" id="3.40.50.300">
    <property type="entry name" value="P-loop containing nucleotide triphosphate hydrolases"/>
    <property type="match status" value="1"/>
</dbReference>
<evidence type="ECO:0000313" key="1">
    <source>
        <dbReference type="EMBL" id="MBO7747999.1"/>
    </source>
</evidence>
<accession>A0ABS3WI53</accession>
<proteinExistence type="predicted"/>
<name>A0ABS3WI53_9BACL</name>
<keyword evidence="2" id="KW-1185">Reference proteome</keyword>
<evidence type="ECO:0000313" key="2">
    <source>
        <dbReference type="Proteomes" id="UP000670947"/>
    </source>
</evidence>
<comment type="caution">
    <text evidence="1">The sequence shown here is derived from an EMBL/GenBank/DDBJ whole genome shotgun (WGS) entry which is preliminary data.</text>
</comment>
<dbReference type="RefSeq" id="WP_208850609.1">
    <property type="nucleotide sequence ID" value="NZ_JAGGDJ010000044.1"/>
</dbReference>
<dbReference type="PANTHER" id="PTHR37816">
    <property type="entry name" value="YALI0E33011P"/>
    <property type="match status" value="1"/>
</dbReference>
<protein>
    <submittedName>
        <fullName evidence="1">DNA topology modulation protein FlaR</fullName>
    </submittedName>
</protein>
<dbReference type="InterPro" id="IPR052922">
    <property type="entry name" value="Cytidylate_Kinase-2"/>
</dbReference>